<evidence type="ECO:0000313" key="1">
    <source>
        <dbReference type="EMBL" id="KAK7001779.1"/>
    </source>
</evidence>
<evidence type="ECO:0000313" key="2">
    <source>
        <dbReference type="Proteomes" id="UP001362999"/>
    </source>
</evidence>
<gene>
    <name evidence="1" type="ORF">R3P38DRAFT_2795200</name>
</gene>
<protein>
    <submittedName>
        <fullName evidence="1">Uncharacterized protein</fullName>
    </submittedName>
</protein>
<accession>A0AAW0A849</accession>
<reference evidence="1 2" key="1">
    <citation type="journal article" date="2024" name="J Genomics">
        <title>Draft genome sequencing and assembly of Favolaschia claudopus CIRM-BRFM 2984 isolated from oak limbs.</title>
        <authorList>
            <person name="Navarro D."/>
            <person name="Drula E."/>
            <person name="Chaduli D."/>
            <person name="Cazenave R."/>
            <person name="Ahrendt S."/>
            <person name="Wang J."/>
            <person name="Lipzen A."/>
            <person name="Daum C."/>
            <person name="Barry K."/>
            <person name="Grigoriev I.V."/>
            <person name="Favel A."/>
            <person name="Rosso M.N."/>
            <person name="Martin F."/>
        </authorList>
    </citation>
    <scope>NUCLEOTIDE SEQUENCE [LARGE SCALE GENOMIC DNA]</scope>
    <source>
        <strain evidence="1 2">CIRM-BRFM 2984</strain>
    </source>
</reference>
<comment type="caution">
    <text evidence="1">The sequence shown here is derived from an EMBL/GenBank/DDBJ whole genome shotgun (WGS) entry which is preliminary data.</text>
</comment>
<proteinExistence type="predicted"/>
<keyword evidence="2" id="KW-1185">Reference proteome</keyword>
<dbReference type="Proteomes" id="UP001362999">
    <property type="component" value="Unassembled WGS sequence"/>
</dbReference>
<dbReference type="AlphaFoldDB" id="A0AAW0A849"/>
<sequence length="234" mass="25608">MLLPVLPHSSSPMRAHDEISIAFSRQNLSVFELSEYRGSSSHADTKDMHLSVYSVETACLMAQGGCWAFLVEDRAARWRTNRVNDRRIRTAESRALKKCRDEAAYDWLEGGRKKRCVTHAGPLNQPEFPLAESNIALVARNQTAMKEREHFDVSKAKFTASSVSEAIAVASDRWESSANELALPKITTRLSDFEAHAVVLAPAESLTGSAQPSIDDAGRSTAYGAAGTYCACNG</sequence>
<organism evidence="1 2">
    <name type="scientific">Favolaschia claudopus</name>
    <dbReference type="NCBI Taxonomy" id="2862362"/>
    <lineage>
        <taxon>Eukaryota</taxon>
        <taxon>Fungi</taxon>
        <taxon>Dikarya</taxon>
        <taxon>Basidiomycota</taxon>
        <taxon>Agaricomycotina</taxon>
        <taxon>Agaricomycetes</taxon>
        <taxon>Agaricomycetidae</taxon>
        <taxon>Agaricales</taxon>
        <taxon>Marasmiineae</taxon>
        <taxon>Mycenaceae</taxon>
        <taxon>Favolaschia</taxon>
    </lineage>
</organism>
<name>A0AAW0A849_9AGAR</name>
<dbReference type="EMBL" id="JAWWNJ010000081">
    <property type="protein sequence ID" value="KAK7001779.1"/>
    <property type="molecule type" value="Genomic_DNA"/>
</dbReference>